<dbReference type="RefSeq" id="WP_092539860.1">
    <property type="nucleotide sequence ID" value="NZ_FOKV01000001.1"/>
</dbReference>
<protein>
    <recommendedName>
        <fullName evidence="5">Outer membrane protein beta-barrel domain-containing protein</fullName>
    </recommendedName>
</protein>
<dbReference type="Proteomes" id="UP000199438">
    <property type="component" value="Unassembled WGS sequence"/>
</dbReference>
<dbReference type="STRING" id="1334022.SAMN04487907_101567"/>
<feature type="compositionally biased region" description="Basic and acidic residues" evidence="1">
    <location>
        <begin position="174"/>
        <end position="187"/>
    </location>
</feature>
<evidence type="ECO:0000313" key="3">
    <source>
        <dbReference type="EMBL" id="SFB77313.1"/>
    </source>
</evidence>
<sequence length="498" mass="54474">MKEKKNIDRLFQEKFKDFEQTPNEDVWKNIAEKLQEKQNKKPVILPLWNKLGGVAAVLAIILASVYFLQNSPANFTEPQITFDIEESQLPTIEIPKDSPLNNANKTLEEITESSKNTGEKAEEANTNEDVSTNSGTLASQNTTGASETNTSSEKSTLEKTNSNSSNIASNQSNNEHELAGIDQKNDAEIIENRDTADEIASEKTSVKTTEESQIAAVDSTQSQADKDYENAVAILEADKNKENASEDVKIASGKAGKVSIAPFAAPVYYDNLGSGNPLDPSFAGNQTNSEVTMAYGVKVAYAVSEKIKIRSGINKVSMNYQTQDIAYNYAVASNNLSSINYDTGGENIRIANNNAANSPADEYYDNLENGFSSMINMPRENGSLSQNFGYIEVPVEIEYSLIDKKVGLKVIGGASSLFLDENSVSVNGQNGSIELGESNNLESLSFTTNIGMGVDYQLNDKFKLNLEPTFKYQLNSFSNTNGVNPYFFGIYTGFSFEF</sequence>
<evidence type="ECO:0000313" key="4">
    <source>
        <dbReference type="Proteomes" id="UP000199438"/>
    </source>
</evidence>
<evidence type="ECO:0008006" key="5">
    <source>
        <dbReference type="Google" id="ProtNLM"/>
    </source>
</evidence>
<keyword evidence="2" id="KW-0472">Membrane</keyword>
<keyword evidence="2" id="KW-1133">Transmembrane helix</keyword>
<feature type="transmembrane region" description="Helical" evidence="2">
    <location>
        <begin position="47"/>
        <end position="68"/>
    </location>
</feature>
<name>A0A1I1DXJ3_9FLAO</name>
<organism evidence="3 4">
    <name type="scientific">Zunongwangia mangrovi</name>
    <dbReference type="NCBI Taxonomy" id="1334022"/>
    <lineage>
        <taxon>Bacteria</taxon>
        <taxon>Pseudomonadati</taxon>
        <taxon>Bacteroidota</taxon>
        <taxon>Flavobacteriia</taxon>
        <taxon>Flavobacteriales</taxon>
        <taxon>Flavobacteriaceae</taxon>
        <taxon>Zunongwangia</taxon>
    </lineage>
</organism>
<keyword evidence="2" id="KW-0812">Transmembrane</keyword>
<feature type="region of interest" description="Disordered" evidence="1">
    <location>
        <begin position="110"/>
        <end position="187"/>
    </location>
</feature>
<feature type="compositionally biased region" description="Low complexity" evidence="1">
    <location>
        <begin position="161"/>
        <end position="173"/>
    </location>
</feature>
<feature type="compositionally biased region" description="Polar residues" evidence="1">
    <location>
        <begin position="127"/>
        <end position="160"/>
    </location>
</feature>
<reference evidence="4" key="1">
    <citation type="submission" date="2016-10" db="EMBL/GenBank/DDBJ databases">
        <authorList>
            <person name="Varghese N."/>
            <person name="Submissions S."/>
        </authorList>
    </citation>
    <scope>NUCLEOTIDE SEQUENCE [LARGE SCALE GENOMIC DNA]</scope>
    <source>
        <strain evidence="4">DSM 24499</strain>
    </source>
</reference>
<accession>A0A1I1DXJ3</accession>
<evidence type="ECO:0000256" key="2">
    <source>
        <dbReference type="SAM" id="Phobius"/>
    </source>
</evidence>
<dbReference type="AlphaFoldDB" id="A0A1I1DXJ3"/>
<feature type="compositionally biased region" description="Basic and acidic residues" evidence="1">
    <location>
        <begin position="200"/>
        <end position="210"/>
    </location>
</feature>
<evidence type="ECO:0000256" key="1">
    <source>
        <dbReference type="SAM" id="MobiDB-lite"/>
    </source>
</evidence>
<proteinExistence type="predicted"/>
<gene>
    <name evidence="3" type="ORF">SAMN04487907_101567</name>
</gene>
<dbReference type="OrthoDB" id="1113942at2"/>
<feature type="region of interest" description="Disordered" evidence="1">
    <location>
        <begin position="200"/>
        <end position="223"/>
    </location>
</feature>
<dbReference type="EMBL" id="FOKV01000001">
    <property type="protein sequence ID" value="SFB77313.1"/>
    <property type="molecule type" value="Genomic_DNA"/>
</dbReference>
<keyword evidence="4" id="KW-1185">Reference proteome</keyword>